<evidence type="ECO:0000313" key="3">
    <source>
        <dbReference type="EMBL" id="KAF4610700.1"/>
    </source>
</evidence>
<feature type="compositionally biased region" description="Acidic residues" evidence="1">
    <location>
        <begin position="1"/>
        <end position="11"/>
    </location>
</feature>
<dbReference type="GO" id="GO:0016747">
    <property type="term" value="F:acyltransferase activity, transferring groups other than amino-acyl groups"/>
    <property type="evidence" value="ECO:0007669"/>
    <property type="project" value="InterPro"/>
</dbReference>
<proteinExistence type="predicted"/>
<dbReference type="EMBL" id="JAACJL010000058">
    <property type="protein sequence ID" value="KAF4610700.1"/>
    <property type="molecule type" value="Genomic_DNA"/>
</dbReference>
<dbReference type="InterPro" id="IPR000182">
    <property type="entry name" value="GNAT_dom"/>
</dbReference>
<dbReference type="AlphaFoldDB" id="A0A8H4QGI0"/>
<dbReference type="PROSITE" id="PS51186">
    <property type="entry name" value="GNAT"/>
    <property type="match status" value="1"/>
</dbReference>
<protein>
    <recommendedName>
        <fullName evidence="2">N-acetyltransferase domain-containing protein</fullName>
    </recommendedName>
</protein>
<reference evidence="3 4" key="1">
    <citation type="submission" date="2019-12" db="EMBL/GenBank/DDBJ databases">
        <authorList>
            <person name="Floudas D."/>
            <person name="Bentzer J."/>
            <person name="Ahren D."/>
            <person name="Johansson T."/>
            <person name="Persson P."/>
            <person name="Tunlid A."/>
        </authorList>
    </citation>
    <scope>NUCLEOTIDE SEQUENCE [LARGE SCALE GENOMIC DNA]</scope>
    <source>
        <strain evidence="3 4">CBS 102.39</strain>
    </source>
</reference>
<accession>A0A8H4QGI0</accession>
<gene>
    <name evidence="3" type="ORF">D9613_006665</name>
</gene>
<keyword evidence="4" id="KW-1185">Reference proteome</keyword>
<dbReference type="SUPFAM" id="SSF55729">
    <property type="entry name" value="Acyl-CoA N-acyltransferases (Nat)"/>
    <property type="match status" value="1"/>
</dbReference>
<dbReference type="Pfam" id="PF00583">
    <property type="entry name" value="Acetyltransf_1"/>
    <property type="match status" value="1"/>
</dbReference>
<comment type="caution">
    <text evidence="3">The sequence shown here is derived from an EMBL/GenBank/DDBJ whole genome shotgun (WGS) entry which is preliminary data.</text>
</comment>
<evidence type="ECO:0000313" key="4">
    <source>
        <dbReference type="Proteomes" id="UP000521872"/>
    </source>
</evidence>
<organism evidence="3 4">
    <name type="scientific">Agrocybe pediades</name>
    <dbReference type="NCBI Taxonomy" id="84607"/>
    <lineage>
        <taxon>Eukaryota</taxon>
        <taxon>Fungi</taxon>
        <taxon>Dikarya</taxon>
        <taxon>Basidiomycota</taxon>
        <taxon>Agaricomycotina</taxon>
        <taxon>Agaricomycetes</taxon>
        <taxon>Agaricomycetidae</taxon>
        <taxon>Agaricales</taxon>
        <taxon>Agaricineae</taxon>
        <taxon>Strophariaceae</taxon>
        <taxon>Agrocybe</taxon>
    </lineage>
</organism>
<dbReference type="Gene3D" id="3.40.630.30">
    <property type="match status" value="1"/>
</dbReference>
<evidence type="ECO:0000259" key="2">
    <source>
        <dbReference type="PROSITE" id="PS51186"/>
    </source>
</evidence>
<dbReference type="InterPro" id="IPR016181">
    <property type="entry name" value="Acyl_CoA_acyltransferase"/>
</dbReference>
<feature type="compositionally biased region" description="Basic residues" evidence="1">
    <location>
        <begin position="17"/>
        <end position="29"/>
    </location>
</feature>
<feature type="region of interest" description="Disordered" evidence="1">
    <location>
        <begin position="1"/>
        <end position="43"/>
    </location>
</feature>
<evidence type="ECO:0000256" key="1">
    <source>
        <dbReference type="SAM" id="MobiDB-lite"/>
    </source>
</evidence>
<sequence length="380" mass="43195">MSSESDDDYEYTEIKRGKAKSRPRKRQKRIKNEDDSETTPARSTFSVEPLLSALWANCKLEGGDGGFEQVIDPLIPDLLQARDAVERSQIELDDDQQITRPVRSSEIASLVAELSAREVLSSSEALILRKLKLEAQRKNKPPEISAPQTPLNPLPAVVTPQVDPEVLNALYAIKTTPFSNSFLSRLHGTKEFMPPGLISVDWETRTPWMNLMEDIREHYTFAHPEREMPVESLGPITYSTLHAYQLPQVHDLLERSFWPGIDVTDSLDYQPEKSTIIAMYKKVVVGVAIITSPIQTYITYLAVKAGWDKAQIARTMLYHLIMMHPNKDFTLHVSTNNSAMLLYNQFGFKAEEFVAGFYSEYLPPDSRASKNAFRLRLRHL</sequence>
<feature type="domain" description="N-acetyltransferase" evidence="2">
    <location>
        <begin position="236"/>
        <end position="380"/>
    </location>
</feature>
<dbReference type="Proteomes" id="UP000521872">
    <property type="component" value="Unassembled WGS sequence"/>
</dbReference>
<name>A0A8H4QGI0_9AGAR</name>